<dbReference type="PANTHER" id="PTHR40129:SF2">
    <property type="entry name" value="KETOPANTOATE REDUCTASE N-TERMINAL DOMAIN-CONTAINING PROTEIN"/>
    <property type="match status" value="1"/>
</dbReference>
<dbReference type="PANTHER" id="PTHR40129">
    <property type="entry name" value="KETOPANTOATE REDUCTASE N-TERMINAL DOMAIN-CONTAINING PROTEIN"/>
    <property type="match status" value="1"/>
</dbReference>
<name>A0A6G1GT78_9PEZI</name>
<evidence type="ECO:0008006" key="3">
    <source>
        <dbReference type="Google" id="ProtNLM"/>
    </source>
</evidence>
<dbReference type="Gene3D" id="3.40.50.720">
    <property type="entry name" value="NAD(P)-binding Rossmann-like Domain"/>
    <property type="match status" value="1"/>
</dbReference>
<organism evidence="1 2">
    <name type="scientific">Aulographum hederae CBS 113979</name>
    <dbReference type="NCBI Taxonomy" id="1176131"/>
    <lineage>
        <taxon>Eukaryota</taxon>
        <taxon>Fungi</taxon>
        <taxon>Dikarya</taxon>
        <taxon>Ascomycota</taxon>
        <taxon>Pezizomycotina</taxon>
        <taxon>Dothideomycetes</taxon>
        <taxon>Pleosporomycetidae</taxon>
        <taxon>Aulographales</taxon>
        <taxon>Aulographaceae</taxon>
    </lineage>
</organism>
<evidence type="ECO:0000313" key="1">
    <source>
        <dbReference type="EMBL" id="KAF1984135.1"/>
    </source>
</evidence>
<evidence type="ECO:0000313" key="2">
    <source>
        <dbReference type="Proteomes" id="UP000800041"/>
    </source>
</evidence>
<sequence length="294" mass="33071">MQEKDLVVLGAGWTSTFLLPLLKRRNLTYTATTTDGRDGTIEFKFDASLSQSEQIEAFKALPTARNVLITFPLVGEGQSKTLLDAYSKSRSGGAKGKETVFIQLGSVGIWQIERKEHWVDRHSPYNKSDTRAIAEDELLGLGGCVLELAGLWGGQRDARHWVDRIAKSKEAVKGKKSLHMIHGVDVARAIVAVATTEKKGNVMGQRWMLTDGFVYDWWMLFAGWAVKSENKPAINEEEDGADDEDQTDQSKWVYELMVEEDVRALPRDAKVLGRCYDSREFWSTFELAPLRARI</sequence>
<proteinExistence type="predicted"/>
<keyword evidence="2" id="KW-1185">Reference proteome</keyword>
<gene>
    <name evidence="1" type="ORF">K402DRAFT_396064</name>
</gene>
<dbReference type="Proteomes" id="UP000800041">
    <property type="component" value="Unassembled WGS sequence"/>
</dbReference>
<dbReference type="OrthoDB" id="674948at2759"/>
<dbReference type="EMBL" id="ML977170">
    <property type="protein sequence ID" value="KAF1984135.1"/>
    <property type="molecule type" value="Genomic_DNA"/>
</dbReference>
<dbReference type="AlphaFoldDB" id="A0A6G1GT78"/>
<reference evidence="1" key="1">
    <citation type="journal article" date="2020" name="Stud. Mycol.">
        <title>101 Dothideomycetes genomes: a test case for predicting lifestyles and emergence of pathogens.</title>
        <authorList>
            <person name="Haridas S."/>
            <person name="Albert R."/>
            <person name="Binder M."/>
            <person name="Bloem J."/>
            <person name="Labutti K."/>
            <person name="Salamov A."/>
            <person name="Andreopoulos B."/>
            <person name="Baker S."/>
            <person name="Barry K."/>
            <person name="Bills G."/>
            <person name="Bluhm B."/>
            <person name="Cannon C."/>
            <person name="Castanera R."/>
            <person name="Culley D."/>
            <person name="Daum C."/>
            <person name="Ezra D."/>
            <person name="Gonzalez J."/>
            <person name="Henrissat B."/>
            <person name="Kuo A."/>
            <person name="Liang C."/>
            <person name="Lipzen A."/>
            <person name="Lutzoni F."/>
            <person name="Magnuson J."/>
            <person name="Mondo S."/>
            <person name="Nolan M."/>
            <person name="Ohm R."/>
            <person name="Pangilinan J."/>
            <person name="Park H.-J."/>
            <person name="Ramirez L."/>
            <person name="Alfaro M."/>
            <person name="Sun H."/>
            <person name="Tritt A."/>
            <person name="Yoshinaga Y."/>
            <person name="Zwiers L.-H."/>
            <person name="Turgeon B."/>
            <person name="Goodwin S."/>
            <person name="Spatafora J."/>
            <person name="Crous P."/>
            <person name="Grigoriev I."/>
        </authorList>
    </citation>
    <scope>NUCLEOTIDE SEQUENCE</scope>
    <source>
        <strain evidence="1">CBS 113979</strain>
    </source>
</reference>
<protein>
    <recommendedName>
        <fullName evidence="3">NAD(P)-binding protein</fullName>
    </recommendedName>
</protein>
<accession>A0A6G1GT78</accession>